<name>A0A0B2WPS5_METAS</name>
<gene>
    <name evidence="1" type="ORF">MAM_07217</name>
</gene>
<organism evidence="1 2">
    <name type="scientific">Metarhizium album (strain ARSEF 1941)</name>
    <dbReference type="NCBI Taxonomy" id="1081103"/>
    <lineage>
        <taxon>Eukaryota</taxon>
        <taxon>Fungi</taxon>
        <taxon>Dikarya</taxon>
        <taxon>Ascomycota</taxon>
        <taxon>Pezizomycotina</taxon>
        <taxon>Sordariomycetes</taxon>
        <taxon>Hypocreomycetidae</taxon>
        <taxon>Hypocreales</taxon>
        <taxon>Clavicipitaceae</taxon>
        <taxon>Metarhizium</taxon>
    </lineage>
</organism>
<dbReference type="HOGENOM" id="CLU_025462_3_0_1"/>
<proteinExistence type="predicted"/>
<dbReference type="GeneID" id="63741672"/>
<evidence type="ECO:0000313" key="1">
    <source>
        <dbReference type="EMBL" id="KHN94990.1"/>
    </source>
</evidence>
<dbReference type="AlphaFoldDB" id="A0A0B2WPS5"/>
<dbReference type="OrthoDB" id="5043642at2759"/>
<accession>A0A0B2WPS5</accession>
<protein>
    <recommendedName>
        <fullName evidence="3">HRQ family protein</fullName>
    </recommendedName>
</protein>
<comment type="caution">
    <text evidence="1">The sequence shown here is derived from an EMBL/GenBank/DDBJ whole genome shotgun (WGS) entry which is preliminary data.</text>
</comment>
<evidence type="ECO:0000313" key="2">
    <source>
        <dbReference type="Proteomes" id="UP000030816"/>
    </source>
</evidence>
<dbReference type="RefSeq" id="XP_040676056.1">
    <property type="nucleotide sequence ID" value="XM_040826015.1"/>
</dbReference>
<reference evidence="1 2" key="1">
    <citation type="journal article" date="2014" name="Proc. Natl. Acad. Sci. U.S.A.">
        <title>Trajectory and genomic determinants of fungal-pathogen speciation and host adaptation.</title>
        <authorList>
            <person name="Hu X."/>
            <person name="Xiao G."/>
            <person name="Zheng P."/>
            <person name="Shang Y."/>
            <person name="Su Y."/>
            <person name="Zhang X."/>
            <person name="Liu X."/>
            <person name="Zhan S."/>
            <person name="St Leger R.J."/>
            <person name="Wang C."/>
        </authorList>
    </citation>
    <scope>NUCLEOTIDE SEQUENCE [LARGE SCALE GENOMIC DNA]</scope>
    <source>
        <strain evidence="1 2">ARSEF 1941</strain>
    </source>
</reference>
<dbReference type="InterPro" id="IPR021848">
    <property type="entry name" value="HODM_asu-like"/>
</dbReference>
<dbReference type="EMBL" id="AZHE01000028">
    <property type="protein sequence ID" value="KHN94990.1"/>
    <property type="molecule type" value="Genomic_DNA"/>
</dbReference>
<dbReference type="Proteomes" id="UP000030816">
    <property type="component" value="Unassembled WGS sequence"/>
</dbReference>
<dbReference type="STRING" id="1081103.A0A0B2WPS5"/>
<sequence length="451" mass="51620">MGVFTHLFQTYAYRRAAVDQGVIPATRNSRQETVPDADYSEIFPPSRRHTVSELLCTPENDVDDVSVPNGPLLSMESDYRHADPLTKLYSGFTVGDVKALGSFPDYAKLSGVPAPASLQNFNIDTARARPYRPFRWPYHQTMSLQRLDPDYWLELESTYRDRIAQRRRLYQQHGKDVLQALPGSELACKELMEMALQYLTLKYPHQFQLRDNMFVNRILDTTHDLSAADPLHVLLDNLPEDFAMTMRDEKTGRYCLRAGMICSALGWNLGEKMGRGLPGVHKGVPGYQEKLALSVDRFFTKMPASSPIQRGSWGFEVGQPLFLPADHADWGRRSVQDESLREGDVYLRVDWQTLRRLPLSGAVVFNFKALYTPLSEFVDEPYIPSLVLKVLNEGDEAVMKYKGTWHVEHVVKPALARYERAQLDKGLIEKDWEARTLDESPFFPGWRRKCP</sequence>
<keyword evidence="2" id="KW-1185">Reference proteome</keyword>
<dbReference type="Pfam" id="PF11927">
    <property type="entry name" value="HODM_asu-like"/>
    <property type="match status" value="1"/>
</dbReference>
<evidence type="ECO:0008006" key="3">
    <source>
        <dbReference type="Google" id="ProtNLM"/>
    </source>
</evidence>